<evidence type="ECO:0000313" key="3">
    <source>
        <dbReference type="Proteomes" id="UP000269493"/>
    </source>
</evidence>
<dbReference type="InterPro" id="IPR012341">
    <property type="entry name" value="6hp_glycosidase-like_sf"/>
</dbReference>
<dbReference type="RefSeq" id="WP_022601197.1">
    <property type="nucleotide sequence ID" value="NZ_KI440796.1"/>
</dbReference>
<dbReference type="AlphaFoldDB" id="A0A495WGZ8"/>
<accession>A0A495WGZ8</accession>
<protein>
    <submittedName>
        <fullName evidence="2">Trehalase</fullName>
    </submittedName>
</protein>
<evidence type="ECO:0000313" key="2">
    <source>
        <dbReference type="EMBL" id="RKT60075.1"/>
    </source>
</evidence>
<dbReference type="InterPro" id="IPR001661">
    <property type="entry name" value="Glyco_hydro_37"/>
</dbReference>
<feature type="domain" description="Mannosylglycerate hydrolase MGH1-like glycoside hydrolase" evidence="1">
    <location>
        <begin position="277"/>
        <end position="614"/>
    </location>
</feature>
<dbReference type="Proteomes" id="UP000269493">
    <property type="component" value="Unassembled WGS sequence"/>
</dbReference>
<dbReference type="InterPro" id="IPR008928">
    <property type="entry name" value="6-hairpin_glycosidase_sf"/>
</dbReference>
<gene>
    <name evidence="2" type="ORF">BC742_1006</name>
</gene>
<dbReference type="Pfam" id="PF22422">
    <property type="entry name" value="MGH1-like_GH"/>
    <property type="match status" value="1"/>
</dbReference>
<keyword evidence="3" id="KW-1185">Reference proteome</keyword>
<comment type="caution">
    <text evidence="2">The sequence shown here is derived from an EMBL/GenBank/DDBJ whole genome shotgun (WGS) entry which is preliminary data.</text>
</comment>
<sequence>MKKFLEYYLLISAVCFWLIDSHAETKDLCPQQRYEQMQRELATGWNTWDTRSALTHVLLPYGVAIDLHVIDGKGIRKNSFTIGSGLLHAGPHTYDGKYTDISLRWNDQKLRIESSADSLENIIRITPLEGNNPEGKIIVVLKGVWQRDVKIQVNGQQFQFRPGNLKQEIKGQAYGKWIKSERNEITFSTQEPVTICCGSDIEPVKAQNKLRESADRFVNNNKKQYGDDYEVYNAMQNVLSWDNIYDPTIRKVITPVSRDWNINWSSNPNYGGFVLFCWDSYFASMMFSAGNRELAYANAVEITKSITESGFVPNFYSGNDYKSRDRSQPPVGSLAVWSLYKKYGDKWLLELLYPDLIRWNRWWDKNRNIDGLLCWGSSPYPRVTYRNHEYGSVNNHYGGCLESGLDNSHMFDNVPFDTERHMLLQNDVGLSSLYIMDCKLLALIAQELGYKKDVKELRKRAKQYSIELQKLWDEEEGLYYNRRTDTGKKNPRISPTNFYPMLANIPSQTQAERMVKEHLMNPQEFWGEWVIPATPRNDPAFKDNDYWRGRIWAPLNFLVYMGLQNYDLPEVRKAVAQKSKALLLKEWLKDGSVYENYDSVLGEGPHRRSDRFYHWGALLSYIALIEDGYIAPIKIND</sequence>
<dbReference type="InterPro" id="IPR054491">
    <property type="entry name" value="MGH1-like_GH"/>
</dbReference>
<dbReference type="GO" id="GO:0004555">
    <property type="term" value="F:alpha,alpha-trehalase activity"/>
    <property type="evidence" value="ECO:0007669"/>
    <property type="project" value="InterPro"/>
</dbReference>
<dbReference type="EMBL" id="RBXN01000002">
    <property type="protein sequence ID" value="RKT60075.1"/>
    <property type="molecule type" value="Genomic_DNA"/>
</dbReference>
<dbReference type="Gene3D" id="1.50.10.10">
    <property type="match status" value="1"/>
</dbReference>
<dbReference type="SUPFAM" id="SSF48208">
    <property type="entry name" value="Six-hairpin glycosidases"/>
    <property type="match status" value="1"/>
</dbReference>
<dbReference type="PANTHER" id="PTHR23403:SF1">
    <property type="entry name" value="TREHALASE"/>
    <property type="match status" value="1"/>
</dbReference>
<proteinExistence type="predicted"/>
<organism evidence="2 3">
    <name type="scientific">Coprobacter fastidiosus NSB1 = JCM 33896</name>
    <dbReference type="NCBI Taxonomy" id="1349822"/>
    <lineage>
        <taxon>Bacteria</taxon>
        <taxon>Pseudomonadati</taxon>
        <taxon>Bacteroidota</taxon>
        <taxon>Bacteroidia</taxon>
        <taxon>Bacteroidales</taxon>
        <taxon>Barnesiellaceae</taxon>
        <taxon>Coprobacter</taxon>
    </lineage>
</organism>
<dbReference type="OrthoDB" id="9781878at2"/>
<evidence type="ECO:0000259" key="1">
    <source>
        <dbReference type="Pfam" id="PF22422"/>
    </source>
</evidence>
<dbReference type="GeneID" id="92928556"/>
<name>A0A495WGZ8_9BACT</name>
<reference evidence="2 3" key="1">
    <citation type="submission" date="2018-10" db="EMBL/GenBank/DDBJ databases">
        <title>Genomic Encyclopedia of Archaeal and Bacterial Type Strains, Phase II (KMG-II): from individual species to whole genera.</title>
        <authorList>
            <person name="Goeker M."/>
        </authorList>
    </citation>
    <scope>NUCLEOTIDE SEQUENCE [LARGE SCALE GENOMIC DNA]</scope>
    <source>
        <strain evidence="2 3">NSB1</strain>
    </source>
</reference>
<dbReference type="PANTHER" id="PTHR23403">
    <property type="entry name" value="TREHALASE"/>
    <property type="match status" value="1"/>
</dbReference>
<dbReference type="GO" id="GO:0005993">
    <property type="term" value="P:trehalose catabolic process"/>
    <property type="evidence" value="ECO:0007669"/>
    <property type="project" value="TreeGrafter"/>
</dbReference>